<evidence type="ECO:0000256" key="3">
    <source>
        <dbReference type="RuleBase" id="RU000363"/>
    </source>
</evidence>
<dbReference type="InterPro" id="IPR002347">
    <property type="entry name" value="SDR_fam"/>
</dbReference>
<name>A0A6J2JMX9_BOMMA</name>
<dbReference type="PRINTS" id="PR00081">
    <property type="entry name" value="GDHRDH"/>
</dbReference>
<gene>
    <name evidence="5" type="primary">LOC114243180</name>
</gene>
<dbReference type="GO" id="GO:0016616">
    <property type="term" value="F:oxidoreductase activity, acting on the CH-OH group of donors, NAD or NADP as acceptor"/>
    <property type="evidence" value="ECO:0007669"/>
    <property type="project" value="TreeGrafter"/>
</dbReference>
<dbReference type="GeneID" id="114243180"/>
<keyword evidence="2" id="KW-0560">Oxidoreductase</keyword>
<comment type="similarity">
    <text evidence="1 3">Belongs to the short-chain dehydrogenases/reductases (SDR) family.</text>
</comment>
<dbReference type="Proteomes" id="UP000504629">
    <property type="component" value="Unplaced"/>
</dbReference>
<dbReference type="OrthoDB" id="417891at2759"/>
<dbReference type="GO" id="GO:0005737">
    <property type="term" value="C:cytoplasm"/>
    <property type="evidence" value="ECO:0007669"/>
    <property type="project" value="TreeGrafter"/>
</dbReference>
<dbReference type="SUPFAM" id="SSF51735">
    <property type="entry name" value="NAD(P)-binding Rossmann-fold domains"/>
    <property type="match status" value="1"/>
</dbReference>
<evidence type="ECO:0000313" key="4">
    <source>
        <dbReference type="Proteomes" id="UP000504629"/>
    </source>
</evidence>
<proteinExistence type="inferred from homology"/>
<dbReference type="PANTHER" id="PTHR44229">
    <property type="entry name" value="15-HYDROXYPROSTAGLANDIN DEHYDROGENASE [NAD(+)]"/>
    <property type="match status" value="1"/>
</dbReference>
<dbReference type="Gene3D" id="3.40.50.720">
    <property type="entry name" value="NAD(P)-binding Rossmann-like Domain"/>
    <property type="match status" value="1"/>
</dbReference>
<dbReference type="PANTHER" id="PTHR44229:SF8">
    <property type="entry name" value="ALCOHOL DEHYDROGENASE-RELATED"/>
    <property type="match status" value="1"/>
</dbReference>
<keyword evidence="4" id="KW-1185">Reference proteome</keyword>
<dbReference type="RefSeq" id="XP_028030377.1">
    <property type="nucleotide sequence ID" value="XM_028174576.1"/>
</dbReference>
<protein>
    <submittedName>
        <fullName evidence="5">15-hydroxyprostaglandin dehydrogenase [NAD(+)]-like</fullName>
    </submittedName>
</protein>
<accession>A0A6J2JMX9</accession>
<dbReference type="Pfam" id="PF00106">
    <property type="entry name" value="adh_short"/>
    <property type="match status" value="1"/>
</dbReference>
<dbReference type="InterPro" id="IPR036291">
    <property type="entry name" value="NAD(P)-bd_dom_sf"/>
</dbReference>
<reference evidence="5" key="1">
    <citation type="submission" date="2025-08" db="UniProtKB">
        <authorList>
            <consortium name="RefSeq"/>
        </authorList>
    </citation>
    <scope>IDENTIFICATION</scope>
    <source>
        <tissue evidence="5">Silk gland</tissue>
    </source>
</reference>
<evidence type="ECO:0000313" key="5">
    <source>
        <dbReference type="RefSeq" id="XP_028030377.1"/>
    </source>
</evidence>
<dbReference type="KEGG" id="bman:114243180"/>
<organism evidence="4 5">
    <name type="scientific">Bombyx mandarina</name>
    <name type="common">Wild silk moth</name>
    <name type="synonym">Wild silkworm</name>
    <dbReference type="NCBI Taxonomy" id="7092"/>
    <lineage>
        <taxon>Eukaryota</taxon>
        <taxon>Metazoa</taxon>
        <taxon>Ecdysozoa</taxon>
        <taxon>Arthropoda</taxon>
        <taxon>Hexapoda</taxon>
        <taxon>Insecta</taxon>
        <taxon>Pterygota</taxon>
        <taxon>Neoptera</taxon>
        <taxon>Endopterygota</taxon>
        <taxon>Lepidoptera</taxon>
        <taxon>Glossata</taxon>
        <taxon>Ditrysia</taxon>
        <taxon>Bombycoidea</taxon>
        <taxon>Bombycidae</taxon>
        <taxon>Bombycinae</taxon>
        <taxon>Bombyx</taxon>
    </lineage>
</organism>
<dbReference type="AlphaFoldDB" id="A0A6J2JMX9"/>
<sequence length="273" mass="29580">MSHEWKDKVVFITGAATGIGESVVRILLDEGVKHIAILDIAEEAGKSLQVELNSKYGNKTKFYRSDVTNEEHFLGILNAVVQEQGGIDVVINNAALMNDSIGIYKKAIEVNVTALITSTLKAIEIMGKHSGGKGGTVINVSSVAALTQSHVMPIYFATKSAVLQFSNCIGRPEHFSKTGVRVLTVCFGATDTALLTDEKLGTFDKYLESSCLDQLKKGFIFQRKESAAQGLVDSYKKGESGSTWLVVNNLPVQEISGSVAEAYQILSQNVYRL</sequence>
<evidence type="ECO:0000256" key="1">
    <source>
        <dbReference type="ARBA" id="ARBA00006484"/>
    </source>
</evidence>
<evidence type="ECO:0000256" key="2">
    <source>
        <dbReference type="ARBA" id="ARBA00023002"/>
    </source>
</evidence>
<dbReference type="PRINTS" id="PR00080">
    <property type="entry name" value="SDRFAMILY"/>
</dbReference>